<dbReference type="KEGG" id="psoj:PHYSODRAFT_501639"/>
<protein>
    <submittedName>
        <fullName evidence="1">Uncharacterized protein</fullName>
    </submittedName>
</protein>
<accession>G4ZFK6</accession>
<gene>
    <name evidence="1" type="ORF">PHYSODRAFT_501639</name>
</gene>
<dbReference type="RefSeq" id="XP_009527001.1">
    <property type="nucleotide sequence ID" value="XM_009528706.1"/>
</dbReference>
<name>G4ZFK6_PHYSP</name>
<organism evidence="1 2">
    <name type="scientific">Phytophthora sojae (strain P6497)</name>
    <name type="common">Soybean stem and root rot agent</name>
    <name type="synonym">Phytophthora megasperma f. sp. glycines</name>
    <dbReference type="NCBI Taxonomy" id="1094619"/>
    <lineage>
        <taxon>Eukaryota</taxon>
        <taxon>Sar</taxon>
        <taxon>Stramenopiles</taxon>
        <taxon>Oomycota</taxon>
        <taxon>Peronosporomycetes</taxon>
        <taxon>Peronosporales</taxon>
        <taxon>Peronosporaceae</taxon>
        <taxon>Phytophthora</taxon>
    </lineage>
</organism>
<keyword evidence="2" id="KW-1185">Reference proteome</keyword>
<dbReference type="AlphaFoldDB" id="G4ZFK6"/>
<proteinExistence type="predicted"/>
<dbReference type="InParanoid" id="G4ZFK6"/>
<reference evidence="1 2" key="1">
    <citation type="journal article" date="2006" name="Science">
        <title>Phytophthora genome sequences uncover evolutionary origins and mechanisms of pathogenesis.</title>
        <authorList>
            <person name="Tyler B.M."/>
            <person name="Tripathy S."/>
            <person name="Zhang X."/>
            <person name="Dehal P."/>
            <person name="Jiang R.H."/>
            <person name="Aerts A."/>
            <person name="Arredondo F.D."/>
            <person name="Baxter L."/>
            <person name="Bensasson D."/>
            <person name="Beynon J.L."/>
            <person name="Chapman J."/>
            <person name="Damasceno C.M."/>
            <person name="Dorrance A.E."/>
            <person name="Dou D."/>
            <person name="Dickerman A.W."/>
            <person name="Dubchak I.L."/>
            <person name="Garbelotto M."/>
            <person name="Gijzen M."/>
            <person name="Gordon S.G."/>
            <person name="Govers F."/>
            <person name="Grunwald N.J."/>
            <person name="Huang W."/>
            <person name="Ivors K.L."/>
            <person name="Jones R.W."/>
            <person name="Kamoun S."/>
            <person name="Krampis K."/>
            <person name="Lamour K.H."/>
            <person name="Lee M.K."/>
            <person name="McDonald W.H."/>
            <person name="Medina M."/>
            <person name="Meijer H.J."/>
            <person name="Nordberg E.K."/>
            <person name="Maclean D.J."/>
            <person name="Ospina-Giraldo M.D."/>
            <person name="Morris P.F."/>
            <person name="Phuntumart V."/>
            <person name="Putnam N.H."/>
            <person name="Rash S."/>
            <person name="Rose J.K."/>
            <person name="Sakihama Y."/>
            <person name="Salamov A.A."/>
            <person name="Savidor A."/>
            <person name="Scheuring C.F."/>
            <person name="Smith B.M."/>
            <person name="Sobral B.W."/>
            <person name="Terry A."/>
            <person name="Torto-Alalibo T.A."/>
            <person name="Win J."/>
            <person name="Xu Z."/>
            <person name="Zhang H."/>
            <person name="Grigoriev I.V."/>
            <person name="Rokhsar D.S."/>
            <person name="Boore J.L."/>
        </authorList>
    </citation>
    <scope>NUCLEOTIDE SEQUENCE [LARGE SCALE GENOMIC DNA]</scope>
    <source>
        <strain evidence="1 2">P6497</strain>
    </source>
</reference>
<dbReference type="EMBL" id="JH159154">
    <property type="protein sequence ID" value="EGZ17943.1"/>
    <property type="molecule type" value="Genomic_DNA"/>
</dbReference>
<dbReference type="Proteomes" id="UP000002640">
    <property type="component" value="Unassembled WGS sequence"/>
</dbReference>
<evidence type="ECO:0000313" key="1">
    <source>
        <dbReference type="EMBL" id="EGZ17943.1"/>
    </source>
</evidence>
<evidence type="ECO:0000313" key="2">
    <source>
        <dbReference type="Proteomes" id="UP000002640"/>
    </source>
</evidence>
<dbReference type="GeneID" id="20658004"/>
<sequence>MGCASKFYRQLLLPLPFDPARRSVRIFNIYHLYNLRVRSTGISQIRSVFMA</sequence>